<comment type="caution">
    <text evidence="2">The sequence shown here is derived from an EMBL/GenBank/DDBJ whole genome shotgun (WGS) entry which is preliminary data.</text>
</comment>
<keyword evidence="3" id="KW-1185">Reference proteome</keyword>
<protein>
    <submittedName>
        <fullName evidence="2">Uncharacterized protein</fullName>
    </submittedName>
</protein>
<proteinExistence type="predicted"/>
<feature type="region of interest" description="Disordered" evidence="1">
    <location>
        <begin position="1"/>
        <end position="21"/>
    </location>
</feature>
<sequence length="188" mass="21182">MCVGQKRKRIRSPHHSEPSSEKRIFPFTCQLSNLCRGFPLILTLRCEARARQLVVKGAAFTREVVELRQGPEATCNQLTYSGPYLTQTHLADLAIGAQPLSSPLEQTSHEEALFFNSTHCFDNCAHNWYGHNPVHTVRPEMTEAIAQVAASFGVDDDLAAYISEQAHLVEKAEMAAWRQTFYKSFMAR</sequence>
<dbReference type="InterPro" id="IPR036561">
    <property type="entry name" value="MAM33_sf"/>
</dbReference>
<dbReference type="VEuPathDB" id="TriTrypDB:Lsey_0206_0170"/>
<gene>
    <name evidence="2" type="ORF">ABL78_5809</name>
</gene>
<evidence type="ECO:0000313" key="2">
    <source>
        <dbReference type="EMBL" id="KPI85149.1"/>
    </source>
</evidence>
<name>A0A0N0P4D0_LEPSE</name>
<organism evidence="2 3">
    <name type="scientific">Leptomonas seymouri</name>
    <dbReference type="NCBI Taxonomy" id="5684"/>
    <lineage>
        <taxon>Eukaryota</taxon>
        <taxon>Discoba</taxon>
        <taxon>Euglenozoa</taxon>
        <taxon>Kinetoplastea</taxon>
        <taxon>Metakinetoplastina</taxon>
        <taxon>Trypanosomatida</taxon>
        <taxon>Trypanosomatidae</taxon>
        <taxon>Leishmaniinae</taxon>
        <taxon>Leptomonas</taxon>
    </lineage>
</organism>
<evidence type="ECO:0000313" key="3">
    <source>
        <dbReference type="Proteomes" id="UP000038009"/>
    </source>
</evidence>
<reference evidence="2 3" key="1">
    <citation type="journal article" date="2015" name="PLoS Pathog.">
        <title>Leptomonas seymouri: Adaptations to the Dixenous Life Cycle Analyzed by Genome Sequencing, Transcriptome Profiling and Co-infection with Leishmania donovani.</title>
        <authorList>
            <person name="Kraeva N."/>
            <person name="Butenko A."/>
            <person name="Hlavacova J."/>
            <person name="Kostygov A."/>
            <person name="Myskova J."/>
            <person name="Grybchuk D."/>
            <person name="Lestinova T."/>
            <person name="Votypka J."/>
            <person name="Volf P."/>
            <person name="Opperdoes F."/>
            <person name="Flegontov P."/>
            <person name="Lukes J."/>
            <person name="Yurchenko V."/>
        </authorList>
    </citation>
    <scope>NUCLEOTIDE SEQUENCE [LARGE SCALE GENOMIC DNA]</scope>
    <source>
        <strain evidence="2 3">ATCC 30220</strain>
    </source>
</reference>
<dbReference type="EMBL" id="LJSK01000206">
    <property type="protein sequence ID" value="KPI85149.1"/>
    <property type="molecule type" value="Genomic_DNA"/>
</dbReference>
<dbReference type="Proteomes" id="UP000038009">
    <property type="component" value="Unassembled WGS sequence"/>
</dbReference>
<accession>A0A0N0P4D0</accession>
<dbReference type="OrthoDB" id="258061at2759"/>
<feature type="compositionally biased region" description="Basic residues" evidence="1">
    <location>
        <begin position="1"/>
        <end position="13"/>
    </location>
</feature>
<evidence type="ECO:0000256" key="1">
    <source>
        <dbReference type="SAM" id="MobiDB-lite"/>
    </source>
</evidence>
<dbReference type="SUPFAM" id="SSF54529">
    <property type="entry name" value="Mitochondrial glycoprotein MAM33-like"/>
    <property type="match status" value="1"/>
</dbReference>
<dbReference type="AlphaFoldDB" id="A0A0N0P4D0"/>